<feature type="domain" description="ABC transporter" evidence="6">
    <location>
        <begin position="333"/>
        <end position="545"/>
    </location>
</feature>
<sequence length="638" mass="74490">MIEFNLNSIQKYYGANKVLDDINFEVNTGEKIGIVGVNGTGKTTIFKIISGREGYDGGILSIKKGSVIGYIDQIPDYPKSYSVMDVLKTAFKELFSIKKEMQNLEEKMSAVKESELEKIMKRYSNLQIKFENNGGYEIEEKLNRICTGLRFSEEFKKRKFDTLSGGEKTTVILGKTLLQSPDVLLLDEPTNHLDIESIEWLESFLQDYKGTVLIISHDRYFLDKVVQKIIEIEGGKAHVYNGNYSYYIEEKERRLLAQMQAYKNQQKKIKAMEEAIKRFRDWGSRADNEDMFKKAKNMEKRIEKMDKIDKPILEKNKIKLDFSTDNRTGKEVIYIQGLKKKFKDKVILEDVDLLVLKKEKVGLLGKNGSGKSTLLKIILKEYSIDEGEIKIGPSIKIGYLEQEVTFEDEEHTVLQAFRHVAPMIEGKARNILAKFLFCGEDVFKKVKTLSGGERTRLKLCQLMHQDINTLILDEPTNHLDIDSKEILEKALLEYDGTIVFVSHDRYFINKIAERIVEIEDKKLVNYKGNYDYYKREKGKQHTFNKQDYRSEKRKKKKKLSDKNQKIRTHYNKKVSNLEKEIKEVEKLLKAKDNQMLQHATDYDKLQRLHKEKEQIQHKLDSLLEQWVELNEKMSKNKK</sequence>
<feature type="region of interest" description="Disordered" evidence="5">
    <location>
        <begin position="541"/>
        <end position="563"/>
    </location>
</feature>
<dbReference type="InterPro" id="IPR032524">
    <property type="entry name" value="ABC_tran_C"/>
</dbReference>
<dbReference type="InterPro" id="IPR003593">
    <property type="entry name" value="AAA+_ATPase"/>
</dbReference>
<dbReference type="Proteomes" id="UP000013378">
    <property type="component" value="Unassembled WGS sequence"/>
</dbReference>
<evidence type="ECO:0000256" key="4">
    <source>
        <dbReference type="SAM" id="Coils"/>
    </source>
</evidence>
<dbReference type="SMART" id="SM00382">
    <property type="entry name" value="AAA"/>
    <property type="match status" value="2"/>
</dbReference>
<dbReference type="eggNOG" id="COG0488">
    <property type="taxonomic scope" value="Bacteria"/>
</dbReference>
<dbReference type="Pfam" id="PF16326">
    <property type="entry name" value="ABC_tran_CTD"/>
    <property type="match status" value="1"/>
</dbReference>
<dbReference type="InterPro" id="IPR032781">
    <property type="entry name" value="ABC_tran_Xtn"/>
</dbReference>
<dbReference type="InterPro" id="IPR017871">
    <property type="entry name" value="ABC_transporter-like_CS"/>
</dbReference>
<accession>R1ASL6</accession>
<dbReference type="GO" id="GO:0016887">
    <property type="term" value="F:ATP hydrolysis activity"/>
    <property type="evidence" value="ECO:0007669"/>
    <property type="project" value="InterPro"/>
</dbReference>
<evidence type="ECO:0000313" key="8">
    <source>
        <dbReference type="Proteomes" id="UP000013378"/>
    </source>
</evidence>
<dbReference type="PANTHER" id="PTHR42855">
    <property type="entry name" value="ABC TRANSPORTER ATP-BINDING SUBUNIT"/>
    <property type="match status" value="1"/>
</dbReference>
<dbReference type="PATRIC" id="fig|1304284.3.peg.2253"/>
<keyword evidence="8" id="KW-1185">Reference proteome</keyword>
<dbReference type="OrthoDB" id="9801441at2"/>
<dbReference type="Gene3D" id="3.40.50.300">
    <property type="entry name" value="P-loop containing nucleotide triphosphate hydrolases"/>
    <property type="match status" value="2"/>
</dbReference>
<dbReference type="SUPFAM" id="SSF52540">
    <property type="entry name" value="P-loop containing nucleoside triphosphate hydrolases"/>
    <property type="match status" value="2"/>
</dbReference>
<dbReference type="InterPro" id="IPR027417">
    <property type="entry name" value="P-loop_NTPase"/>
</dbReference>
<dbReference type="GO" id="GO:0005524">
    <property type="term" value="F:ATP binding"/>
    <property type="evidence" value="ECO:0007669"/>
    <property type="project" value="UniProtKB-KW"/>
</dbReference>
<keyword evidence="4" id="KW-0175">Coiled coil</keyword>
<evidence type="ECO:0000256" key="3">
    <source>
        <dbReference type="ARBA" id="ARBA00022840"/>
    </source>
</evidence>
<evidence type="ECO:0000313" key="7">
    <source>
        <dbReference type="EMBL" id="EOC99661.1"/>
    </source>
</evidence>
<dbReference type="FunFam" id="3.40.50.300:FF:000011">
    <property type="entry name" value="Putative ABC transporter ATP-binding component"/>
    <property type="match status" value="1"/>
</dbReference>
<dbReference type="InterPro" id="IPR051309">
    <property type="entry name" value="ABCF_ATPase"/>
</dbReference>
<organism evidence="7 8">
    <name type="scientific">Caldisalinibacter kiritimatiensis</name>
    <dbReference type="NCBI Taxonomy" id="1304284"/>
    <lineage>
        <taxon>Bacteria</taxon>
        <taxon>Bacillati</taxon>
        <taxon>Bacillota</taxon>
        <taxon>Tissierellia</taxon>
        <taxon>Tissierellales</taxon>
        <taxon>Thermohalobacteraceae</taxon>
        <taxon>Caldisalinibacter</taxon>
    </lineage>
</organism>
<dbReference type="PROSITE" id="PS50893">
    <property type="entry name" value="ABC_TRANSPORTER_2"/>
    <property type="match status" value="2"/>
</dbReference>
<dbReference type="FunFam" id="3.40.50.300:FF:000309">
    <property type="entry name" value="ABC transporter ATP-binding protein"/>
    <property type="match status" value="1"/>
</dbReference>
<dbReference type="NCBIfam" id="NF000355">
    <property type="entry name" value="ribo_prot_ABC_F"/>
    <property type="match status" value="1"/>
</dbReference>
<evidence type="ECO:0000256" key="1">
    <source>
        <dbReference type="ARBA" id="ARBA00022737"/>
    </source>
</evidence>
<name>R1ASL6_9FIRM</name>
<dbReference type="EMBL" id="ARZA01000256">
    <property type="protein sequence ID" value="EOC99661.1"/>
    <property type="molecule type" value="Genomic_DNA"/>
</dbReference>
<proteinExistence type="predicted"/>
<dbReference type="AlphaFoldDB" id="R1ASL6"/>
<evidence type="ECO:0000259" key="6">
    <source>
        <dbReference type="PROSITE" id="PS50893"/>
    </source>
</evidence>
<feature type="coiled-coil region" evidence="4">
    <location>
        <begin position="87"/>
        <end position="117"/>
    </location>
</feature>
<feature type="domain" description="ABC transporter" evidence="6">
    <location>
        <begin position="4"/>
        <end position="259"/>
    </location>
</feature>
<reference evidence="7 8" key="1">
    <citation type="journal article" date="2015" name="Geomicrobiol. J.">
        <title>Caldisalinibacter kiritimatiensis gen. nov., sp. nov., a moderately thermohalophilic thiosulfate-reducing bacterium from a hypersaline microbial mat.</title>
        <authorList>
            <person name="Ben Hania W."/>
            <person name="Joseph M."/>
            <person name="Fiebig A."/>
            <person name="Bunk B."/>
            <person name="Klenk H.-P."/>
            <person name="Fardeau M.-L."/>
            <person name="Spring S."/>
        </authorList>
    </citation>
    <scope>NUCLEOTIDE SEQUENCE [LARGE SCALE GENOMIC DNA]</scope>
    <source>
        <strain evidence="7 8">L21-TH-D2</strain>
    </source>
</reference>
<evidence type="ECO:0000256" key="5">
    <source>
        <dbReference type="SAM" id="MobiDB-lite"/>
    </source>
</evidence>
<dbReference type="Pfam" id="PF00005">
    <property type="entry name" value="ABC_tran"/>
    <property type="match status" value="2"/>
</dbReference>
<gene>
    <name evidence="7" type="ORF">L21TH_2304</name>
</gene>
<dbReference type="PANTHER" id="PTHR42855:SF2">
    <property type="entry name" value="DRUG RESISTANCE ABC TRANSPORTER,ATP-BINDING PROTEIN"/>
    <property type="match status" value="1"/>
</dbReference>
<protein>
    <submittedName>
        <fullName evidence="7">Vitamin B12 ABC transporter, ATPase component BtuD</fullName>
    </submittedName>
</protein>
<keyword evidence="1" id="KW-0677">Repeat</keyword>
<evidence type="ECO:0000256" key="2">
    <source>
        <dbReference type="ARBA" id="ARBA00022741"/>
    </source>
</evidence>
<dbReference type="InterPro" id="IPR003439">
    <property type="entry name" value="ABC_transporter-like_ATP-bd"/>
</dbReference>
<comment type="caution">
    <text evidence="7">The sequence shown here is derived from an EMBL/GenBank/DDBJ whole genome shotgun (WGS) entry which is preliminary data.</text>
</comment>
<dbReference type="PROSITE" id="PS00211">
    <property type="entry name" value="ABC_TRANSPORTER_1"/>
    <property type="match status" value="1"/>
</dbReference>
<dbReference type="RefSeq" id="WP_006316467.1">
    <property type="nucleotide sequence ID" value="NZ_ARZA01000256.1"/>
</dbReference>
<dbReference type="Pfam" id="PF12848">
    <property type="entry name" value="ABC_tran_Xtn"/>
    <property type="match status" value="1"/>
</dbReference>
<feature type="coiled-coil region" evidence="4">
    <location>
        <begin position="248"/>
        <end position="308"/>
    </location>
</feature>
<dbReference type="STRING" id="1304284.L21TH_2304"/>
<keyword evidence="2" id="KW-0547">Nucleotide-binding</keyword>
<keyword evidence="3" id="KW-0067">ATP-binding</keyword>
<feature type="compositionally biased region" description="Basic residues" evidence="5">
    <location>
        <begin position="551"/>
        <end position="563"/>
    </location>
</feature>
<dbReference type="GO" id="GO:0003677">
    <property type="term" value="F:DNA binding"/>
    <property type="evidence" value="ECO:0007669"/>
    <property type="project" value="InterPro"/>
</dbReference>
<dbReference type="CDD" id="cd03221">
    <property type="entry name" value="ABCF_EF-3"/>
    <property type="match status" value="2"/>
</dbReference>